<proteinExistence type="inferred from homology"/>
<dbReference type="AlphaFoldDB" id="A0A317XFM8"/>
<organism evidence="12 13">
    <name type="scientific">Testicularia cyperi</name>
    <dbReference type="NCBI Taxonomy" id="1882483"/>
    <lineage>
        <taxon>Eukaryota</taxon>
        <taxon>Fungi</taxon>
        <taxon>Dikarya</taxon>
        <taxon>Basidiomycota</taxon>
        <taxon>Ustilaginomycotina</taxon>
        <taxon>Ustilaginomycetes</taxon>
        <taxon>Ustilaginales</taxon>
        <taxon>Anthracoideaceae</taxon>
        <taxon>Testicularia</taxon>
    </lineage>
</organism>
<dbReference type="InParanoid" id="A0A317XFM8"/>
<protein>
    <recommendedName>
        <fullName evidence="5">L-ornithine N(5)-monooxygenase [NAD(P)H]</fullName>
        <ecNumber evidence="5">1.14.13.196</ecNumber>
    </recommendedName>
</protein>
<comment type="cofactor">
    <cofactor evidence="1">
        <name>FAD</name>
        <dbReference type="ChEBI" id="CHEBI:57692"/>
    </cofactor>
</comment>
<dbReference type="Gene3D" id="3.50.50.60">
    <property type="entry name" value="FAD/NAD(P)-binding domain"/>
    <property type="match status" value="3"/>
</dbReference>
<comment type="similarity">
    <text evidence="4">Belongs to the FAD-binding monooxygenase family.</text>
</comment>
<dbReference type="InterPro" id="IPR025700">
    <property type="entry name" value="Lys/Orn_oxygenase"/>
</dbReference>
<name>A0A317XFM8_9BASI</name>
<evidence type="ECO:0000313" key="12">
    <source>
        <dbReference type="EMBL" id="PWY97179.1"/>
    </source>
</evidence>
<dbReference type="GO" id="GO:0050661">
    <property type="term" value="F:NADP binding"/>
    <property type="evidence" value="ECO:0007669"/>
    <property type="project" value="InterPro"/>
</dbReference>
<accession>A0A317XFM8</accession>
<evidence type="ECO:0000256" key="1">
    <source>
        <dbReference type="ARBA" id="ARBA00001974"/>
    </source>
</evidence>
<evidence type="ECO:0000256" key="10">
    <source>
        <dbReference type="ARBA" id="ARBA00047598"/>
    </source>
</evidence>
<evidence type="ECO:0000256" key="2">
    <source>
        <dbReference type="ARBA" id="ARBA00004924"/>
    </source>
</evidence>
<gene>
    <name evidence="12" type="ORF">BCV70DRAFT_71278</name>
</gene>
<keyword evidence="9" id="KW-0560">Oxidoreductase</keyword>
<evidence type="ECO:0000256" key="8">
    <source>
        <dbReference type="ARBA" id="ARBA00022857"/>
    </source>
</evidence>
<evidence type="ECO:0000256" key="11">
    <source>
        <dbReference type="ARBA" id="ARBA00049248"/>
    </source>
</evidence>
<dbReference type="GO" id="GO:0004499">
    <property type="term" value="F:N,N-dimethylaniline monooxygenase activity"/>
    <property type="evidence" value="ECO:0007669"/>
    <property type="project" value="InterPro"/>
</dbReference>
<dbReference type="EC" id="1.14.13.196" evidence="5"/>
<dbReference type="STRING" id="1882483.A0A317XFM8"/>
<dbReference type="EMBL" id="KZ819216">
    <property type="protein sequence ID" value="PWY97179.1"/>
    <property type="molecule type" value="Genomic_DNA"/>
</dbReference>
<comment type="catalytic activity">
    <reaction evidence="10">
        <text>L-ornithine + NADPH + O2 = N(5)-hydroxy-L-ornithine + NADP(+) + H2O</text>
        <dbReference type="Rhea" id="RHEA:41508"/>
        <dbReference type="ChEBI" id="CHEBI:15377"/>
        <dbReference type="ChEBI" id="CHEBI:15379"/>
        <dbReference type="ChEBI" id="CHEBI:46911"/>
        <dbReference type="ChEBI" id="CHEBI:57783"/>
        <dbReference type="ChEBI" id="CHEBI:58349"/>
        <dbReference type="ChEBI" id="CHEBI:78275"/>
        <dbReference type="EC" id="1.14.13.196"/>
    </reaction>
</comment>
<evidence type="ECO:0000256" key="6">
    <source>
        <dbReference type="ARBA" id="ARBA00022630"/>
    </source>
</evidence>
<dbReference type="Pfam" id="PF13434">
    <property type="entry name" value="Lys_Orn_oxgnase"/>
    <property type="match status" value="1"/>
</dbReference>
<comment type="similarity">
    <text evidence="3">Belongs to the lysine N(6)-hydroxylase/L-ornithine N(5)-oxygenase family.</text>
</comment>
<dbReference type="GO" id="GO:0050660">
    <property type="term" value="F:flavin adenine dinucleotide binding"/>
    <property type="evidence" value="ECO:0007669"/>
    <property type="project" value="InterPro"/>
</dbReference>
<evidence type="ECO:0000256" key="7">
    <source>
        <dbReference type="ARBA" id="ARBA00022827"/>
    </source>
</evidence>
<keyword evidence="8" id="KW-0521">NADP</keyword>
<reference evidence="12 13" key="1">
    <citation type="journal article" date="2018" name="Mol. Biol. Evol.">
        <title>Broad Genomic Sampling Reveals a Smut Pathogenic Ancestry of the Fungal Clade Ustilaginomycotina.</title>
        <authorList>
            <person name="Kijpornyongpan T."/>
            <person name="Mondo S.J."/>
            <person name="Barry K."/>
            <person name="Sandor L."/>
            <person name="Lee J."/>
            <person name="Lipzen A."/>
            <person name="Pangilinan J."/>
            <person name="LaButti K."/>
            <person name="Hainaut M."/>
            <person name="Henrissat B."/>
            <person name="Grigoriev I.V."/>
            <person name="Spatafora J.W."/>
            <person name="Aime M.C."/>
        </authorList>
    </citation>
    <scope>NUCLEOTIDE SEQUENCE [LARGE SCALE GENOMIC DNA]</scope>
    <source>
        <strain evidence="12 13">MCA 3645</strain>
    </source>
</reference>
<comment type="pathway">
    <text evidence="2">Siderophore biosynthesis.</text>
</comment>
<keyword evidence="6" id="KW-0285">Flavoprotein</keyword>
<evidence type="ECO:0000256" key="4">
    <source>
        <dbReference type="ARBA" id="ARBA00010139"/>
    </source>
</evidence>
<dbReference type="OrthoDB" id="74360at2759"/>
<dbReference type="Proteomes" id="UP000246740">
    <property type="component" value="Unassembled WGS sequence"/>
</dbReference>
<evidence type="ECO:0000313" key="13">
    <source>
        <dbReference type="Proteomes" id="UP000246740"/>
    </source>
</evidence>
<dbReference type="InterPro" id="IPR036188">
    <property type="entry name" value="FAD/NAD-bd_sf"/>
</dbReference>
<dbReference type="SUPFAM" id="SSF51905">
    <property type="entry name" value="FAD/NAD(P)-binding domain"/>
    <property type="match status" value="2"/>
</dbReference>
<evidence type="ECO:0000256" key="3">
    <source>
        <dbReference type="ARBA" id="ARBA00007588"/>
    </source>
</evidence>
<dbReference type="PANTHER" id="PTHR42877:SF5">
    <property type="entry name" value="L-ORNITHINE N(5)-MONOOXYGENASE-RELATED"/>
    <property type="match status" value="1"/>
</dbReference>
<dbReference type="PANTHER" id="PTHR42877">
    <property type="entry name" value="L-ORNITHINE N(5)-MONOOXYGENASE-RELATED"/>
    <property type="match status" value="1"/>
</dbReference>
<comment type="catalytic activity">
    <reaction evidence="11">
        <text>L-ornithine + NADH + O2 = N(5)-hydroxy-L-ornithine + NAD(+) + H2O</text>
        <dbReference type="Rhea" id="RHEA:41512"/>
        <dbReference type="ChEBI" id="CHEBI:15377"/>
        <dbReference type="ChEBI" id="CHEBI:15379"/>
        <dbReference type="ChEBI" id="CHEBI:46911"/>
        <dbReference type="ChEBI" id="CHEBI:57540"/>
        <dbReference type="ChEBI" id="CHEBI:57945"/>
        <dbReference type="ChEBI" id="CHEBI:78275"/>
        <dbReference type="EC" id="1.14.13.196"/>
    </reaction>
</comment>
<sequence>MSLPPTTQPTLTPQYHDVVIVGGGLSGMCVACQLKRRFNITDVKILEKEDGLAGTWKVNTYPGCGCDVPAPVYSYSFRTKGDWSTFYPEQNELRQYFETVAAEHNLRPNFHFQTTVKEARFDNDTGLWHIWSEDWKRDSKEPGEKHHYVCKLFISAVGGLSQPKECDIAGHETFKGPIFHSARWDHSVELKGKDVIVVGNGCSATQFVPRIAPQTKSLTQIVRSAHWIAPHPHNPFDKIPGFKWLLQKSLFVRKLHRFLIWCVLESHFSVLLLNPIGRFSRWWWRTMCVNHVKKNAPKEYWNLLIPDQKKVLVGCKRRILDDEYLPVLRQPHVKLDGTKLERIEERHVVMADGRRLKADVIIMANGFATQRAGHPMEIYGARHDMRTHWKKYGGGGPINYRSSLNATFPNMGQLVAANSATGHMSVIFTTECQVNFILEIAKPVLAAPRPAQVAIDHVPGTPASEQVKRARIPTFEVKLKAELDEQHWIAKAMSKLVFTSGCKSWYIDPSSGRVTVLYPDWQVNFMIRSTFPKWADLQYTGLKNGLTRPDTVPWWKVLGDKLGLGHVSYVDPKDTPEIDRKSMDA</sequence>
<keyword evidence="7" id="KW-0274">FAD</keyword>
<dbReference type="Pfam" id="PF13450">
    <property type="entry name" value="NAD_binding_8"/>
    <property type="match status" value="1"/>
</dbReference>
<evidence type="ECO:0000256" key="9">
    <source>
        <dbReference type="ARBA" id="ARBA00023002"/>
    </source>
</evidence>
<keyword evidence="13" id="KW-1185">Reference proteome</keyword>
<evidence type="ECO:0000256" key="5">
    <source>
        <dbReference type="ARBA" id="ARBA00012881"/>
    </source>
</evidence>
<dbReference type="InterPro" id="IPR051209">
    <property type="entry name" value="FAD-bind_Monooxygenase_sf"/>
</dbReference>